<reference evidence="1 2" key="1">
    <citation type="submission" date="2017-10" db="EMBL/GenBank/DDBJ databases">
        <title>The draft genome sequence of Lewinella nigricans NBRC 102662.</title>
        <authorList>
            <person name="Wang K."/>
        </authorList>
    </citation>
    <scope>NUCLEOTIDE SEQUENCE [LARGE SCALE GENOMIC DNA]</scope>
    <source>
        <strain evidence="1 2">NBRC 102662</strain>
    </source>
</reference>
<dbReference type="Pfam" id="PF13618">
    <property type="entry name" value="Gluconate_2-dh3"/>
    <property type="match status" value="1"/>
</dbReference>
<dbReference type="AlphaFoldDB" id="A0A2D0NEK6"/>
<organism evidence="1 2">
    <name type="scientific">Flavilitoribacter nigricans (strain ATCC 23147 / DSM 23189 / NBRC 102662 / NCIMB 1420 / SS-2)</name>
    <name type="common">Lewinella nigricans</name>
    <dbReference type="NCBI Taxonomy" id="1122177"/>
    <lineage>
        <taxon>Bacteria</taxon>
        <taxon>Pseudomonadati</taxon>
        <taxon>Bacteroidota</taxon>
        <taxon>Saprospiria</taxon>
        <taxon>Saprospirales</taxon>
        <taxon>Lewinellaceae</taxon>
        <taxon>Flavilitoribacter</taxon>
    </lineage>
</organism>
<dbReference type="Proteomes" id="UP000223913">
    <property type="component" value="Unassembled WGS sequence"/>
</dbReference>
<gene>
    <name evidence="1" type="ORF">CRP01_08945</name>
</gene>
<name>A0A2D0NEK6_FLAN2</name>
<evidence type="ECO:0008006" key="3">
    <source>
        <dbReference type="Google" id="ProtNLM"/>
    </source>
</evidence>
<dbReference type="EMBL" id="PDUD01000013">
    <property type="protein sequence ID" value="PHN06932.1"/>
    <property type="molecule type" value="Genomic_DNA"/>
</dbReference>
<evidence type="ECO:0000313" key="2">
    <source>
        <dbReference type="Proteomes" id="UP000223913"/>
    </source>
</evidence>
<dbReference type="RefSeq" id="WP_099149684.1">
    <property type="nucleotide sequence ID" value="NZ_PDUD01000013.1"/>
</dbReference>
<dbReference type="InterPro" id="IPR027056">
    <property type="entry name" value="Gluconate_2DH_su3"/>
</dbReference>
<keyword evidence="2" id="KW-1185">Reference proteome</keyword>
<dbReference type="PROSITE" id="PS51257">
    <property type="entry name" value="PROKAR_LIPOPROTEIN"/>
    <property type="match status" value="1"/>
</dbReference>
<evidence type="ECO:0000313" key="1">
    <source>
        <dbReference type="EMBL" id="PHN06932.1"/>
    </source>
</evidence>
<comment type="caution">
    <text evidence="1">The sequence shown here is derived from an EMBL/GenBank/DDBJ whole genome shotgun (WGS) entry which is preliminary data.</text>
</comment>
<dbReference type="OrthoDB" id="6385145at2"/>
<protein>
    <recommendedName>
        <fullName evidence="3">Gluconate 2-dehydrogenase subunit 3 family protein</fullName>
    </recommendedName>
</protein>
<accession>A0A2D0NEK6</accession>
<proteinExistence type="predicted"/>
<sequence>MINRREALKRAGLLLGSAVSASVISGVMQGCKPSYSIDWEPQFLSEEQAVLVGEIAETILPETDTLGAKSLHLDEFIDLMLQEVYTADEQTAFTAGLAELERTCVDATGQSFPELSAADRLSFLQAEEQAARKDGASAAGKSLLQLKELTLVGYFTSEYAGTDVLEFKPVPGHYHGCVNYQDGPAQIGMRI</sequence>